<sequence length="119" mass="13741">MDGRLARNEIIEFMENAKVKDSRVTSKVKGVQVTFDAEKLGEILDIPAEGYDDYTRQRWPCLDSLPSALTITRRFSDVVEGISPFSPFWDHVMGYYKASLEFPKRVIFLRYEDRGGSRI</sequence>
<evidence type="ECO:0000313" key="1">
    <source>
        <dbReference type="Proteomes" id="UP000189701"/>
    </source>
</evidence>
<dbReference type="InterPro" id="IPR027417">
    <property type="entry name" value="P-loop_NTPase"/>
</dbReference>
<gene>
    <name evidence="2" type="primary">LOC104227750</name>
</gene>
<dbReference type="SUPFAM" id="SSF52540">
    <property type="entry name" value="P-loop containing nucleoside triphosphate hydrolases"/>
    <property type="match status" value="1"/>
</dbReference>
<evidence type="ECO:0000313" key="2">
    <source>
        <dbReference type="RefSeq" id="XP_009778369.1"/>
    </source>
</evidence>
<dbReference type="Proteomes" id="UP000189701">
    <property type="component" value="Unplaced"/>
</dbReference>
<organism evidence="1 2">
    <name type="scientific">Nicotiana sylvestris</name>
    <name type="common">Wood tobacco</name>
    <name type="synonym">South American tobacco</name>
    <dbReference type="NCBI Taxonomy" id="4096"/>
    <lineage>
        <taxon>Eukaryota</taxon>
        <taxon>Viridiplantae</taxon>
        <taxon>Streptophyta</taxon>
        <taxon>Embryophyta</taxon>
        <taxon>Tracheophyta</taxon>
        <taxon>Spermatophyta</taxon>
        <taxon>Magnoliopsida</taxon>
        <taxon>eudicotyledons</taxon>
        <taxon>Gunneridae</taxon>
        <taxon>Pentapetalae</taxon>
        <taxon>asterids</taxon>
        <taxon>lamiids</taxon>
        <taxon>Solanales</taxon>
        <taxon>Solanaceae</taxon>
        <taxon>Nicotianoideae</taxon>
        <taxon>Nicotianeae</taxon>
        <taxon>Nicotiana</taxon>
    </lineage>
</organism>
<name>A0A1U7WUJ5_NICSY</name>
<protein>
    <submittedName>
        <fullName evidence="2">Uncharacterized protein LOC104227750</fullName>
    </submittedName>
</protein>
<reference evidence="1" key="1">
    <citation type="journal article" date="2013" name="Genome Biol.">
        <title>Reference genomes and transcriptomes of Nicotiana sylvestris and Nicotiana tomentosiformis.</title>
        <authorList>
            <person name="Sierro N."/>
            <person name="Battey J.N."/>
            <person name="Ouadi S."/>
            <person name="Bovet L."/>
            <person name="Goepfert S."/>
            <person name="Bakaher N."/>
            <person name="Peitsch M.C."/>
            <person name="Ivanov N.V."/>
        </authorList>
    </citation>
    <scope>NUCLEOTIDE SEQUENCE [LARGE SCALE GENOMIC DNA]</scope>
</reference>
<reference evidence="2" key="2">
    <citation type="submission" date="2025-08" db="UniProtKB">
        <authorList>
            <consortium name="RefSeq"/>
        </authorList>
    </citation>
    <scope>IDENTIFICATION</scope>
    <source>
        <tissue evidence="2">Leaf</tissue>
    </source>
</reference>
<keyword evidence="1" id="KW-1185">Reference proteome</keyword>
<dbReference type="AlphaFoldDB" id="A0A1U7WUJ5"/>
<dbReference type="RefSeq" id="XP_009778369.1">
    <property type="nucleotide sequence ID" value="XM_009780067.1"/>
</dbReference>
<proteinExistence type="predicted"/>
<dbReference type="STRING" id="4096.A0A1U7WUJ5"/>
<accession>A0A1U7WUJ5</accession>
<dbReference type="Gene3D" id="3.40.50.300">
    <property type="entry name" value="P-loop containing nucleotide triphosphate hydrolases"/>
    <property type="match status" value="1"/>
</dbReference>